<keyword evidence="10" id="KW-1185">Reference proteome</keyword>
<dbReference type="Gene3D" id="3.40.430.10">
    <property type="entry name" value="Dihydrofolate Reductase, subunit A"/>
    <property type="match status" value="1"/>
</dbReference>
<dbReference type="EMBL" id="PGFH01000003">
    <property type="protein sequence ID" value="PJJ78171.1"/>
    <property type="molecule type" value="Genomic_DNA"/>
</dbReference>
<dbReference type="InterPro" id="IPR024072">
    <property type="entry name" value="DHFR-like_dom_sf"/>
</dbReference>
<comment type="function">
    <text evidence="7">Key enzyme in folate metabolism. Catalyzes an essential reaction for de novo glycine and purine synthesis, and for DNA precursor synthesis.</text>
</comment>
<comment type="caution">
    <text evidence="9">The sequence shown here is derived from an EMBL/GenBank/DDBJ whole genome shotgun (WGS) entry which is preliminary data.</text>
</comment>
<dbReference type="PROSITE" id="PS51330">
    <property type="entry name" value="DHFR_2"/>
    <property type="match status" value="1"/>
</dbReference>
<protein>
    <recommendedName>
        <fullName evidence="3 7">Dihydrofolate reductase</fullName>
        <ecNumber evidence="3 7">1.5.1.3</ecNumber>
    </recommendedName>
</protein>
<dbReference type="GO" id="GO:0050661">
    <property type="term" value="F:NADP binding"/>
    <property type="evidence" value="ECO:0007669"/>
    <property type="project" value="InterPro"/>
</dbReference>
<accession>A0A2M9D1V6</accession>
<dbReference type="Proteomes" id="UP000231742">
    <property type="component" value="Unassembled WGS sequence"/>
</dbReference>
<dbReference type="PANTHER" id="PTHR48069">
    <property type="entry name" value="DIHYDROFOLATE REDUCTASE"/>
    <property type="match status" value="1"/>
</dbReference>
<dbReference type="GO" id="GO:0006730">
    <property type="term" value="P:one-carbon metabolic process"/>
    <property type="evidence" value="ECO:0007669"/>
    <property type="project" value="UniProtKB-KW"/>
</dbReference>
<dbReference type="SUPFAM" id="SSF53597">
    <property type="entry name" value="Dihydrofolate reductase-like"/>
    <property type="match status" value="1"/>
</dbReference>
<dbReference type="PANTHER" id="PTHR48069:SF3">
    <property type="entry name" value="DIHYDROFOLATE REDUCTASE"/>
    <property type="match status" value="1"/>
</dbReference>
<evidence type="ECO:0000256" key="7">
    <source>
        <dbReference type="PIRNR" id="PIRNR000194"/>
    </source>
</evidence>
<dbReference type="EC" id="1.5.1.3" evidence="3 7"/>
<comment type="pathway">
    <text evidence="1 7">Cofactor biosynthesis; tetrahydrofolate biosynthesis; 5,6,7,8-tetrahydrofolate from 7,8-dihydrofolate: step 1/1.</text>
</comment>
<dbReference type="CDD" id="cd00209">
    <property type="entry name" value="DHFR"/>
    <property type="match status" value="1"/>
</dbReference>
<dbReference type="AlphaFoldDB" id="A0A2M9D1V6"/>
<dbReference type="GO" id="GO:0005829">
    <property type="term" value="C:cytosol"/>
    <property type="evidence" value="ECO:0007669"/>
    <property type="project" value="TreeGrafter"/>
</dbReference>
<reference evidence="9 10" key="1">
    <citation type="submission" date="2017-11" db="EMBL/GenBank/DDBJ databases">
        <title>Genomic Encyclopedia of Archaeal and Bacterial Type Strains, Phase II (KMG-II): From Individual Species to Whole Genera.</title>
        <authorList>
            <person name="Goeker M."/>
        </authorList>
    </citation>
    <scope>NUCLEOTIDE SEQUENCE [LARGE SCALE GENOMIC DNA]</scope>
    <source>
        <strain evidence="9 10">DSM 16400</strain>
    </source>
</reference>
<dbReference type="PIRSF" id="PIRSF000194">
    <property type="entry name" value="DHFR"/>
    <property type="match status" value="1"/>
</dbReference>
<evidence type="ECO:0000256" key="3">
    <source>
        <dbReference type="ARBA" id="ARBA00012856"/>
    </source>
</evidence>
<dbReference type="GO" id="GO:0046655">
    <property type="term" value="P:folic acid metabolic process"/>
    <property type="evidence" value="ECO:0007669"/>
    <property type="project" value="TreeGrafter"/>
</dbReference>
<gene>
    <name evidence="9" type="ORF">CLV85_2627</name>
</gene>
<evidence type="ECO:0000256" key="2">
    <source>
        <dbReference type="ARBA" id="ARBA00009539"/>
    </source>
</evidence>
<comment type="catalytic activity">
    <reaction evidence="7">
        <text>(6S)-5,6,7,8-tetrahydrofolate + NADP(+) = 7,8-dihydrofolate + NADPH + H(+)</text>
        <dbReference type="Rhea" id="RHEA:15009"/>
        <dbReference type="ChEBI" id="CHEBI:15378"/>
        <dbReference type="ChEBI" id="CHEBI:57451"/>
        <dbReference type="ChEBI" id="CHEBI:57453"/>
        <dbReference type="ChEBI" id="CHEBI:57783"/>
        <dbReference type="ChEBI" id="CHEBI:58349"/>
        <dbReference type="EC" id="1.5.1.3"/>
    </reaction>
</comment>
<dbReference type="GO" id="GO:0004146">
    <property type="term" value="F:dihydrofolate reductase activity"/>
    <property type="evidence" value="ECO:0007669"/>
    <property type="project" value="UniProtKB-EC"/>
</dbReference>
<evidence type="ECO:0000256" key="6">
    <source>
        <dbReference type="ARBA" id="ARBA00023002"/>
    </source>
</evidence>
<dbReference type="UniPathway" id="UPA00077">
    <property type="reaction ID" value="UER00158"/>
</dbReference>
<sequence>MSDSTRPVSVALIWAQSAGGIIGHNGAMPWHLPEDLAHFKELTLGSPVIMGRKTWDSLPPRFRPLPGRRNIVVTRQEEWNAPGAEVAHTVDSAIELAAASASTVDADLTDRGHGEPVETVWVIGGAEIFASVLDSADRLEVTEIRETFEGDTIAPERDDEWMLVASDPSDGWHTSTTDLRYRFLRYENQRAQQR</sequence>
<dbReference type="PRINTS" id="PR00070">
    <property type="entry name" value="DHFR"/>
</dbReference>
<name>A0A2M9D1V6_9MICO</name>
<evidence type="ECO:0000259" key="8">
    <source>
        <dbReference type="PROSITE" id="PS51330"/>
    </source>
</evidence>
<dbReference type="InterPro" id="IPR012259">
    <property type="entry name" value="DHFR"/>
</dbReference>
<dbReference type="InterPro" id="IPR001796">
    <property type="entry name" value="DHFR_dom"/>
</dbReference>
<evidence type="ECO:0000256" key="4">
    <source>
        <dbReference type="ARBA" id="ARBA00022563"/>
    </source>
</evidence>
<dbReference type="Pfam" id="PF00186">
    <property type="entry name" value="DHFR_1"/>
    <property type="match status" value="1"/>
</dbReference>
<keyword evidence="5 7" id="KW-0521">NADP</keyword>
<feature type="domain" description="DHFR" evidence="8">
    <location>
        <begin position="9"/>
        <end position="188"/>
    </location>
</feature>
<keyword evidence="6 7" id="KW-0560">Oxidoreductase</keyword>
<proteinExistence type="inferred from homology"/>
<keyword evidence="4 7" id="KW-0554">One-carbon metabolism</keyword>
<evidence type="ECO:0000256" key="5">
    <source>
        <dbReference type="ARBA" id="ARBA00022857"/>
    </source>
</evidence>
<evidence type="ECO:0000256" key="1">
    <source>
        <dbReference type="ARBA" id="ARBA00004903"/>
    </source>
</evidence>
<dbReference type="GO" id="GO:0046654">
    <property type="term" value="P:tetrahydrofolate biosynthetic process"/>
    <property type="evidence" value="ECO:0007669"/>
    <property type="project" value="UniProtKB-UniPathway"/>
</dbReference>
<organism evidence="9 10">
    <name type="scientific">Salinibacterium amurskyense</name>
    <dbReference type="NCBI Taxonomy" id="205941"/>
    <lineage>
        <taxon>Bacteria</taxon>
        <taxon>Bacillati</taxon>
        <taxon>Actinomycetota</taxon>
        <taxon>Actinomycetes</taxon>
        <taxon>Micrococcales</taxon>
        <taxon>Microbacteriaceae</taxon>
        <taxon>Salinibacterium</taxon>
    </lineage>
</organism>
<evidence type="ECO:0000313" key="9">
    <source>
        <dbReference type="EMBL" id="PJJ78171.1"/>
    </source>
</evidence>
<dbReference type="OrthoDB" id="9804315at2"/>
<evidence type="ECO:0000313" key="10">
    <source>
        <dbReference type="Proteomes" id="UP000231742"/>
    </source>
</evidence>
<comment type="similarity">
    <text evidence="2 7">Belongs to the dihydrofolate reductase family.</text>
</comment>
<dbReference type="GO" id="GO:0046452">
    <property type="term" value="P:dihydrofolate metabolic process"/>
    <property type="evidence" value="ECO:0007669"/>
    <property type="project" value="TreeGrafter"/>
</dbReference>